<accession>A0A4Y7KE05</accession>
<evidence type="ECO:0000313" key="3">
    <source>
        <dbReference type="Proteomes" id="UP000316621"/>
    </source>
</evidence>
<proteinExistence type="predicted"/>
<reference evidence="2 3" key="1">
    <citation type="journal article" date="2018" name="Science">
        <title>The opium poppy genome and morphinan production.</title>
        <authorList>
            <person name="Guo L."/>
            <person name="Winzer T."/>
            <person name="Yang X."/>
            <person name="Li Y."/>
            <person name="Ning Z."/>
            <person name="He Z."/>
            <person name="Teodor R."/>
            <person name="Lu Y."/>
            <person name="Bowser T.A."/>
            <person name="Graham I.A."/>
            <person name="Ye K."/>
        </authorList>
    </citation>
    <scope>NUCLEOTIDE SEQUENCE [LARGE SCALE GENOMIC DNA]</scope>
    <source>
        <strain evidence="3">cv. HN1</strain>
        <tissue evidence="2">Leaves</tissue>
    </source>
</reference>
<evidence type="ECO:0000256" key="1">
    <source>
        <dbReference type="SAM" id="Phobius"/>
    </source>
</evidence>
<feature type="non-terminal residue" evidence="2">
    <location>
        <position position="154"/>
    </location>
</feature>
<keyword evidence="1" id="KW-1133">Transmembrane helix</keyword>
<protein>
    <submittedName>
        <fullName evidence="2">Uncharacterized protein</fullName>
    </submittedName>
</protein>
<gene>
    <name evidence="2" type="ORF">C5167_033417</name>
</gene>
<dbReference type="Gramene" id="RZC70258">
    <property type="protein sequence ID" value="RZC70258"/>
    <property type="gene ID" value="C5167_033417"/>
</dbReference>
<dbReference type="AlphaFoldDB" id="A0A4Y7KE05"/>
<keyword evidence="1" id="KW-0812">Transmembrane</keyword>
<sequence>FKLASTTTHNPGHCVAQTLQLCLFTPRHPPTTVQTSTNPTQTHQLRFRCQHLFSANPNSKDSSASELETLEFDKPILNFFINLFWFFSISLFLLHSQLQFTFSRFKTLSQTTTDQFKPQVPPESSLIAIFSNSSTDFSICSRNSSTLTLRRLYL</sequence>
<evidence type="ECO:0000313" key="2">
    <source>
        <dbReference type="EMBL" id="RZC70258.1"/>
    </source>
</evidence>
<keyword evidence="3" id="KW-1185">Reference proteome</keyword>
<organism evidence="2 3">
    <name type="scientific">Papaver somniferum</name>
    <name type="common">Opium poppy</name>
    <dbReference type="NCBI Taxonomy" id="3469"/>
    <lineage>
        <taxon>Eukaryota</taxon>
        <taxon>Viridiplantae</taxon>
        <taxon>Streptophyta</taxon>
        <taxon>Embryophyta</taxon>
        <taxon>Tracheophyta</taxon>
        <taxon>Spermatophyta</taxon>
        <taxon>Magnoliopsida</taxon>
        <taxon>Ranunculales</taxon>
        <taxon>Papaveraceae</taxon>
        <taxon>Papaveroideae</taxon>
        <taxon>Papaver</taxon>
    </lineage>
</organism>
<feature type="non-terminal residue" evidence="2">
    <location>
        <position position="1"/>
    </location>
</feature>
<feature type="transmembrane region" description="Helical" evidence="1">
    <location>
        <begin position="76"/>
        <end position="94"/>
    </location>
</feature>
<keyword evidence="1" id="KW-0472">Membrane</keyword>
<name>A0A4Y7KE05_PAPSO</name>
<dbReference type="EMBL" id="CM010721">
    <property type="protein sequence ID" value="RZC70258.1"/>
    <property type="molecule type" value="Genomic_DNA"/>
</dbReference>
<dbReference type="Proteomes" id="UP000316621">
    <property type="component" value="Chromosome 7"/>
</dbReference>